<feature type="transmembrane region" description="Helical" evidence="2">
    <location>
        <begin position="306"/>
        <end position="335"/>
    </location>
</feature>
<keyword evidence="2" id="KW-1133">Transmembrane helix</keyword>
<reference evidence="3 4" key="1">
    <citation type="submission" date="2024-01" db="EMBL/GenBank/DDBJ databases">
        <title>A telomere-to-telomere, gap-free genome of sweet tea (Lithocarpus litseifolius).</title>
        <authorList>
            <person name="Zhou J."/>
        </authorList>
    </citation>
    <scope>NUCLEOTIDE SEQUENCE [LARGE SCALE GENOMIC DNA]</scope>
    <source>
        <strain evidence="3">Zhou-2022a</strain>
        <tissue evidence="3">Leaf</tissue>
    </source>
</reference>
<evidence type="ECO:0000313" key="3">
    <source>
        <dbReference type="EMBL" id="KAL0008740.1"/>
    </source>
</evidence>
<feature type="region of interest" description="Disordered" evidence="1">
    <location>
        <begin position="232"/>
        <end position="284"/>
    </location>
</feature>
<keyword evidence="4" id="KW-1185">Reference proteome</keyword>
<organism evidence="3 4">
    <name type="scientific">Lithocarpus litseifolius</name>
    <dbReference type="NCBI Taxonomy" id="425828"/>
    <lineage>
        <taxon>Eukaryota</taxon>
        <taxon>Viridiplantae</taxon>
        <taxon>Streptophyta</taxon>
        <taxon>Embryophyta</taxon>
        <taxon>Tracheophyta</taxon>
        <taxon>Spermatophyta</taxon>
        <taxon>Magnoliopsida</taxon>
        <taxon>eudicotyledons</taxon>
        <taxon>Gunneridae</taxon>
        <taxon>Pentapetalae</taxon>
        <taxon>rosids</taxon>
        <taxon>fabids</taxon>
        <taxon>Fagales</taxon>
        <taxon>Fagaceae</taxon>
        <taxon>Lithocarpus</taxon>
    </lineage>
</organism>
<accession>A0AAW2DHX1</accession>
<keyword evidence="2" id="KW-0812">Transmembrane</keyword>
<comment type="caution">
    <text evidence="3">The sequence shown here is derived from an EMBL/GenBank/DDBJ whole genome shotgun (WGS) entry which is preliminary data.</text>
</comment>
<dbReference type="EMBL" id="JAZDWU010000003">
    <property type="protein sequence ID" value="KAL0008740.1"/>
    <property type="molecule type" value="Genomic_DNA"/>
</dbReference>
<feature type="compositionally biased region" description="Basic residues" evidence="1">
    <location>
        <begin position="66"/>
        <end position="76"/>
    </location>
</feature>
<protein>
    <submittedName>
        <fullName evidence="3">Uncharacterized protein</fullName>
    </submittedName>
</protein>
<feature type="compositionally biased region" description="Acidic residues" evidence="1">
    <location>
        <begin position="251"/>
        <end position="266"/>
    </location>
</feature>
<gene>
    <name evidence="3" type="ORF">SO802_010242</name>
</gene>
<feature type="region of interest" description="Disordered" evidence="1">
    <location>
        <begin position="58"/>
        <end position="126"/>
    </location>
</feature>
<evidence type="ECO:0000256" key="2">
    <source>
        <dbReference type="SAM" id="Phobius"/>
    </source>
</evidence>
<dbReference type="Proteomes" id="UP001459277">
    <property type="component" value="Unassembled WGS sequence"/>
</dbReference>
<evidence type="ECO:0000313" key="4">
    <source>
        <dbReference type="Proteomes" id="UP001459277"/>
    </source>
</evidence>
<keyword evidence="2" id="KW-0472">Membrane</keyword>
<feature type="compositionally biased region" description="Low complexity" evidence="1">
    <location>
        <begin position="232"/>
        <end position="244"/>
    </location>
</feature>
<dbReference type="AlphaFoldDB" id="A0AAW2DHX1"/>
<evidence type="ECO:0000256" key="1">
    <source>
        <dbReference type="SAM" id="MobiDB-lite"/>
    </source>
</evidence>
<name>A0AAW2DHX1_9ROSI</name>
<proteinExistence type="predicted"/>
<sequence length="482" mass="51471">MGPFVDIAGTSTSLTGFEERGIIYFAATNAGWLPYLAVKGVRFVHYLANKEKRVKVTNISMPMKKSSAKSKSAKKKKGDDSSETCSDIVPFESDLPPMSKHKEDSSATSAISFDEPESEAKPKPISIYHPTAEQISAFMGTPMECFFDGADVGVPADAPIPSIEPVPMDEGTHIERVSETTPILAKTLTPEERAIPPAAAQTEAVSPATPLIIFANNPFAALSQAMKDGSSLVVTPSSIPSSTTRGPDADLSSEDSEEVLEDPEDEPTMKKRISKSNEEDDGDHEAEFMATSLATPTTPVPAIPTVLVSAIPIVLASAISSVLVFAIPTMLVFAIPIASASAISSAPISAIPTAPILLGPAVLPQSRTLRVRLRPSLLVLISLRSMTSILQTFRVLGLPTLTSMASEFLRIAFLIWRWSIVVVVTLCRDSVSAVQLAVDAIDTYLEILRREVADLEGRCERLLSSIGGSSHFGDQPPISGLR</sequence>